<keyword evidence="3" id="KW-0235">DNA replication</keyword>
<comment type="caution">
    <text evidence="9">The sequence shown here is derived from an EMBL/GenBank/DDBJ whole genome shotgun (WGS) entry which is preliminary data.</text>
</comment>
<evidence type="ECO:0000256" key="6">
    <source>
        <dbReference type="SAM" id="MobiDB-lite"/>
    </source>
</evidence>
<evidence type="ECO:0000259" key="8">
    <source>
        <dbReference type="Pfam" id="PF18137"/>
    </source>
</evidence>
<protein>
    <submittedName>
        <fullName evidence="9">Origin recognition complex subunit 3 N-terminus-domain-containing protein</fullName>
    </submittedName>
</protein>
<evidence type="ECO:0000313" key="10">
    <source>
        <dbReference type="Proteomes" id="UP000326924"/>
    </source>
</evidence>
<evidence type="ECO:0000256" key="2">
    <source>
        <dbReference type="ARBA" id="ARBA00010977"/>
    </source>
</evidence>
<dbReference type="PANTHER" id="PTHR12748:SF0">
    <property type="entry name" value="ORIGIN RECOGNITION COMPLEX SUBUNIT 3"/>
    <property type="match status" value="1"/>
</dbReference>
<dbReference type="Pfam" id="PF07034">
    <property type="entry name" value="ORC3_N"/>
    <property type="match status" value="1"/>
</dbReference>
<comment type="subcellular location">
    <subcellularLocation>
        <location evidence="1">Nucleus</location>
    </subcellularLocation>
</comment>
<evidence type="ECO:0000256" key="1">
    <source>
        <dbReference type="ARBA" id="ARBA00004123"/>
    </source>
</evidence>
<gene>
    <name evidence="9" type="ORF">FN846DRAFT_955980</name>
</gene>
<comment type="similarity">
    <text evidence="2">Belongs to the ORC3 family.</text>
</comment>
<dbReference type="InterPro" id="IPR020795">
    <property type="entry name" value="ORC3"/>
</dbReference>
<dbReference type="GO" id="GO:0005664">
    <property type="term" value="C:nuclear origin of replication recognition complex"/>
    <property type="evidence" value="ECO:0007669"/>
    <property type="project" value="InterPro"/>
</dbReference>
<evidence type="ECO:0000313" key="9">
    <source>
        <dbReference type="EMBL" id="KAA8902106.1"/>
    </source>
</evidence>
<dbReference type="GO" id="GO:0005656">
    <property type="term" value="C:nuclear pre-replicative complex"/>
    <property type="evidence" value="ECO:0007669"/>
    <property type="project" value="TreeGrafter"/>
</dbReference>
<dbReference type="OrthoDB" id="10265211at2759"/>
<dbReference type="GO" id="GO:0003688">
    <property type="term" value="F:DNA replication origin binding"/>
    <property type="evidence" value="ECO:0007669"/>
    <property type="project" value="TreeGrafter"/>
</dbReference>
<dbReference type="Proteomes" id="UP000326924">
    <property type="component" value="Unassembled WGS sequence"/>
</dbReference>
<feature type="compositionally biased region" description="Basic residues" evidence="6">
    <location>
        <begin position="38"/>
        <end position="49"/>
    </location>
</feature>
<name>A0A5J5ESV0_9PEZI</name>
<dbReference type="CDD" id="cd20704">
    <property type="entry name" value="Orc3"/>
    <property type="match status" value="2"/>
</dbReference>
<feature type="domain" description="Origin recognition complex subunit 3 N-terminal" evidence="7">
    <location>
        <begin position="43"/>
        <end position="355"/>
    </location>
</feature>
<keyword evidence="5" id="KW-0539">Nucleus</keyword>
<keyword evidence="10" id="KW-1185">Reference proteome</keyword>
<dbReference type="InParanoid" id="A0A5J5ESV0"/>
<feature type="domain" description="Origin recognition complex subunit 3 winged helix C-terminal" evidence="8">
    <location>
        <begin position="605"/>
        <end position="721"/>
    </location>
</feature>
<evidence type="ECO:0000256" key="4">
    <source>
        <dbReference type="ARBA" id="ARBA00023125"/>
    </source>
</evidence>
<dbReference type="AlphaFoldDB" id="A0A5J5ESV0"/>
<evidence type="ECO:0000259" key="7">
    <source>
        <dbReference type="Pfam" id="PF07034"/>
    </source>
</evidence>
<accession>A0A5J5ESV0</accession>
<dbReference type="InterPro" id="IPR040855">
    <property type="entry name" value="ORC_WH_C"/>
</dbReference>
<dbReference type="EMBL" id="VXIS01000136">
    <property type="protein sequence ID" value="KAA8902106.1"/>
    <property type="molecule type" value="Genomic_DNA"/>
</dbReference>
<keyword evidence="4" id="KW-0238">DNA-binding</keyword>
<feature type="region of interest" description="Disordered" evidence="6">
    <location>
        <begin position="1"/>
        <end position="59"/>
    </location>
</feature>
<dbReference type="GO" id="GO:0031261">
    <property type="term" value="C:DNA replication preinitiation complex"/>
    <property type="evidence" value="ECO:0007669"/>
    <property type="project" value="TreeGrafter"/>
</dbReference>
<evidence type="ECO:0000256" key="3">
    <source>
        <dbReference type="ARBA" id="ARBA00022705"/>
    </source>
</evidence>
<proteinExistence type="inferred from homology"/>
<dbReference type="Pfam" id="PF18137">
    <property type="entry name" value="WHD_ORC"/>
    <property type="match status" value="1"/>
</dbReference>
<sequence>MTRSHSPEGSEDDYNPQEHQTCYIFTPAGDDREAAARPAKRRRTAKPKGKAAEQPATEEPEICLFPTLLNGKETETAARERWDTYNRLWADQELRTRAILDSFNQKTLDDVSAFVLSASHENYDEKIPTALVLTGPNIAAHGPLFAQFATRMRDVDRTGPVVLLTSKDAANIKGALKKLIRDATQQDEGMDDEDEEAVVGRKGAKLLNYDLQILQNWCALHTGQKVVVAIQDTEAFDSGILADLVELFSSYLDRIPFVLLLGIATSLDIFHDKLPKATIRKMQGKKFDVDRAEECLAQVFNDAVLGNKSVLRLGDSMCDLLIDRQKNHTQSIQTFIAALKYAYMSHFYANPLSIILGFVNEPEKLVQLLSVEHVQAIRNLTSFKKFIENKLEAQETEEVRKLLQDDSYLRTVVATSAVECHSSAVGLAGALEVLEIARGCISSSSAPRAPRYELLPRVLVGDLHVESPLIRELLLSVKKMNSTSLLAMLSSISHSALDPQLSQLKEDISALVSSSSSGSALTSEFDVATNSLRSTAVSKKIQLNAHKSGLTKLDSEYSGLVQKVHDELLQFFTDTLHSPKGSFLYEVFYYDLQFPHKDVFAPNARARVERALSNPFDYLNCKCCQMTREEEETRESTVKATHPPTCVVYKLYLEGGALINSFDLWSAFKSVVTGEDAEDGDEQVDVDTAQALFYRSVAEMKFLGFVKQTRKRVDHLQKFAWKGL</sequence>
<dbReference type="InterPro" id="IPR045667">
    <property type="entry name" value="ORC3_N"/>
</dbReference>
<reference evidence="9 10" key="1">
    <citation type="submission" date="2019-09" db="EMBL/GenBank/DDBJ databases">
        <title>Draft genome of the ectomycorrhizal ascomycete Sphaerosporella brunnea.</title>
        <authorList>
            <consortium name="DOE Joint Genome Institute"/>
            <person name="Benucci G.M."/>
            <person name="Marozzi G."/>
            <person name="Antonielli L."/>
            <person name="Sanchez S."/>
            <person name="Marco P."/>
            <person name="Wang X."/>
            <person name="Falini L.B."/>
            <person name="Barry K."/>
            <person name="Haridas S."/>
            <person name="Lipzen A."/>
            <person name="Labutti K."/>
            <person name="Grigoriev I.V."/>
            <person name="Murat C."/>
            <person name="Martin F."/>
            <person name="Albertini E."/>
            <person name="Donnini D."/>
            <person name="Bonito G."/>
        </authorList>
    </citation>
    <scope>NUCLEOTIDE SEQUENCE [LARGE SCALE GENOMIC DNA]</scope>
    <source>
        <strain evidence="9 10">Sb_GMNB300</strain>
    </source>
</reference>
<dbReference type="GO" id="GO:0006270">
    <property type="term" value="P:DNA replication initiation"/>
    <property type="evidence" value="ECO:0007669"/>
    <property type="project" value="TreeGrafter"/>
</dbReference>
<evidence type="ECO:0000256" key="5">
    <source>
        <dbReference type="ARBA" id="ARBA00023242"/>
    </source>
</evidence>
<organism evidence="9 10">
    <name type="scientific">Sphaerosporella brunnea</name>
    <dbReference type="NCBI Taxonomy" id="1250544"/>
    <lineage>
        <taxon>Eukaryota</taxon>
        <taxon>Fungi</taxon>
        <taxon>Dikarya</taxon>
        <taxon>Ascomycota</taxon>
        <taxon>Pezizomycotina</taxon>
        <taxon>Pezizomycetes</taxon>
        <taxon>Pezizales</taxon>
        <taxon>Pyronemataceae</taxon>
        <taxon>Sphaerosporella</taxon>
    </lineage>
</organism>
<dbReference type="PANTHER" id="PTHR12748">
    <property type="entry name" value="ORIGIN RECOGNITION COMPLEX SUBUNIT 3"/>
    <property type="match status" value="1"/>
</dbReference>